<dbReference type="InterPro" id="IPR032675">
    <property type="entry name" value="LRR_dom_sf"/>
</dbReference>
<dbReference type="Proteomes" id="UP001642487">
    <property type="component" value="Chromosome 1"/>
</dbReference>
<reference evidence="2 3" key="1">
    <citation type="submission" date="2024-03" db="EMBL/GenBank/DDBJ databases">
        <authorList>
            <person name="Gkanogiannis A."/>
            <person name="Becerra Lopez-Lavalle L."/>
        </authorList>
    </citation>
    <scope>NUCLEOTIDE SEQUENCE [LARGE SCALE GENOMIC DNA]</scope>
</reference>
<dbReference type="SUPFAM" id="SSF81383">
    <property type="entry name" value="F-box domain"/>
    <property type="match status" value="1"/>
</dbReference>
<evidence type="ECO:0000313" key="2">
    <source>
        <dbReference type="EMBL" id="CAK9308609.1"/>
    </source>
</evidence>
<organism evidence="2 3">
    <name type="scientific">Citrullus colocynthis</name>
    <name type="common">colocynth</name>
    <dbReference type="NCBI Taxonomy" id="252529"/>
    <lineage>
        <taxon>Eukaryota</taxon>
        <taxon>Viridiplantae</taxon>
        <taxon>Streptophyta</taxon>
        <taxon>Embryophyta</taxon>
        <taxon>Tracheophyta</taxon>
        <taxon>Spermatophyta</taxon>
        <taxon>Magnoliopsida</taxon>
        <taxon>eudicotyledons</taxon>
        <taxon>Gunneridae</taxon>
        <taxon>Pentapetalae</taxon>
        <taxon>rosids</taxon>
        <taxon>fabids</taxon>
        <taxon>Cucurbitales</taxon>
        <taxon>Cucurbitaceae</taxon>
        <taxon>Benincaseae</taxon>
        <taxon>Citrullus</taxon>
    </lineage>
</organism>
<dbReference type="EMBL" id="OZ021735">
    <property type="protein sequence ID" value="CAK9308609.1"/>
    <property type="molecule type" value="Genomic_DNA"/>
</dbReference>
<name>A0ABP0XKC1_9ROSI</name>
<evidence type="ECO:0000259" key="1">
    <source>
        <dbReference type="PROSITE" id="PS50181"/>
    </source>
</evidence>
<dbReference type="SMART" id="SM00367">
    <property type="entry name" value="LRR_CC"/>
    <property type="match status" value="8"/>
</dbReference>
<dbReference type="Gene3D" id="3.80.10.10">
    <property type="entry name" value="Ribonuclease Inhibitor"/>
    <property type="match status" value="2"/>
</dbReference>
<sequence>MALQRIPHSTLMEILLKLDLQTLCSVACVSKTLQFAVVEAISLLSTLHLPITFSPDSQTLKIGILGRCRGIRSLTVNCLRLDDSSLVDFFGPHLLELNLLSCSLLSYKFLAAVGELCPNLRVLVLELVARDSPEVFNRNLAELLTRCLFLDLISLKIRGPGDVEAKYFSAVEAFLPKTVKTLKLKSLLHQEAICIINKLRDYGNSLIPTYSRNFECPQLSSGLMLQCLSLTLDVISNELIITIVHSLPFLAELHLEDMPNQKQLVHRDLTNRGLQTLSTCHNLISLSLIRGRHNHQVSFKKLNDMGMFLLSEGCKGLESVRFCGFSKVSDAGFASIFHSCNRLKKFEIRNSSHFSDLALDGFDAIGCSVTELRLLSCSLITCESVKQLAYSTSLEVLDLCGCKSISDSCLESISTLCNLSSLNLTSTDITDYGLSILGQGSLPIVQLSLRHCKRVTEEGMYQLFYGGGTISTTLSALDLGHISGITDRAIQIIASAGVGITELCIRSCFHVTDSSVEALAMKKQFQGEGKLLRRLDLFNCIGLSIGACRSFRGPQFRGLQWLGIGNTRLSSNGDVSLVEFCSKRPWLTLCLEGCEVGCHDGWQFHRS</sequence>
<dbReference type="InterPro" id="IPR036047">
    <property type="entry name" value="F-box-like_dom_sf"/>
</dbReference>
<protein>
    <recommendedName>
        <fullName evidence="1">F-box domain-containing protein</fullName>
    </recommendedName>
</protein>
<evidence type="ECO:0000313" key="3">
    <source>
        <dbReference type="Proteomes" id="UP001642487"/>
    </source>
</evidence>
<dbReference type="Pfam" id="PF25372">
    <property type="entry name" value="DUF7885"/>
    <property type="match status" value="1"/>
</dbReference>
<dbReference type="InterPro" id="IPR001810">
    <property type="entry name" value="F-box_dom"/>
</dbReference>
<dbReference type="Pfam" id="PF00646">
    <property type="entry name" value="F-box"/>
    <property type="match status" value="1"/>
</dbReference>
<dbReference type="SUPFAM" id="SSF52047">
    <property type="entry name" value="RNI-like"/>
    <property type="match status" value="2"/>
</dbReference>
<feature type="domain" description="F-box" evidence="1">
    <location>
        <begin position="1"/>
        <end position="47"/>
    </location>
</feature>
<dbReference type="InterPro" id="IPR006553">
    <property type="entry name" value="Leu-rich_rpt_Cys-con_subtyp"/>
</dbReference>
<dbReference type="PROSITE" id="PS50181">
    <property type="entry name" value="FBOX"/>
    <property type="match status" value="1"/>
</dbReference>
<keyword evidence="3" id="KW-1185">Reference proteome</keyword>
<gene>
    <name evidence="2" type="ORF">CITCOLO1_LOCUS122</name>
</gene>
<dbReference type="PANTHER" id="PTHR13318:SF95">
    <property type="entry name" value="F-BOX PROTEIN YLR352W"/>
    <property type="match status" value="1"/>
</dbReference>
<dbReference type="InterPro" id="IPR057207">
    <property type="entry name" value="FBXL15_LRR"/>
</dbReference>
<proteinExistence type="predicted"/>
<dbReference type="PANTHER" id="PTHR13318">
    <property type="entry name" value="PARTNER OF PAIRED, ISOFORM B-RELATED"/>
    <property type="match status" value="1"/>
</dbReference>
<accession>A0ABP0XKC1</accession>